<keyword evidence="2" id="KW-1185">Reference proteome</keyword>
<sequence>MKPGDKVVMNNKYYVSAENKSRIWTVASEPWMCCGTLVVKLKGKSGGYAVDGLDIISE</sequence>
<dbReference type="Proteomes" id="UP000620327">
    <property type="component" value="Unassembled WGS sequence"/>
</dbReference>
<proteinExistence type="predicted"/>
<comment type="caution">
    <text evidence="1">The sequence shown here is derived from an EMBL/GenBank/DDBJ whole genome shotgun (WGS) entry which is preliminary data.</text>
</comment>
<protein>
    <submittedName>
        <fullName evidence="1">Uncharacterized protein</fullName>
    </submittedName>
</protein>
<reference evidence="1" key="1">
    <citation type="submission" date="2020-08" db="EMBL/GenBank/DDBJ databases">
        <title>Genome public.</title>
        <authorList>
            <person name="Liu C."/>
            <person name="Sun Q."/>
        </authorList>
    </citation>
    <scope>NUCLEOTIDE SEQUENCE</scope>
    <source>
        <strain evidence="1">BX15</strain>
    </source>
</reference>
<evidence type="ECO:0000313" key="1">
    <source>
        <dbReference type="EMBL" id="MBC5769523.1"/>
    </source>
</evidence>
<evidence type="ECO:0000313" key="2">
    <source>
        <dbReference type="Proteomes" id="UP000620327"/>
    </source>
</evidence>
<dbReference type="EMBL" id="JACOQI010000002">
    <property type="protein sequence ID" value="MBC5769523.1"/>
    <property type="molecule type" value="Genomic_DNA"/>
</dbReference>
<name>A0A923S6W3_9FIRM</name>
<gene>
    <name evidence="1" type="ORF">H8Z83_04200</name>
</gene>
<dbReference type="RefSeq" id="WP_187013867.1">
    <property type="nucleotide sequence ID" value="NZ_JACOQI010000002.1"/>
</dbReference>
<organism evidence="1 2">
    <name type="scientific">Dysosmobacter segnis</name>
    <dbReference type="NCBI Taxonomy" id="2763042"/>
    <lineage>
        <taxon>Bacteria</taxon>
        <taxon>Bacillati</taxon>
        <taxon>Bacillota</taxon>
        <taxon>Clostridia</taxon>
        <taxon>Eubacteriales</taxon>
        <taxon>Oscillospiraceae</taxon>
        <taxon>Dysosmobacter</taxon>
    </lineage>
</organism>
<accession>A0A923S6W3</accession>
<dbReference type="AlphaFoldDB" id="A0A923S6W3"/>